<dbReference type="EMBL" id="CDOI01000175">
    <property type="protein sequence ID" value="CEN48627.1"/>
    <property type="molecule type" value="Genomic_DNA"/>
</dbReference>
<accession>A0A0B7IF45</accession>
<dbReference type="PANTHER" id="PTHR40940:SF2">
    <property type="entry name" value="BATD"/>
    <property type="match status" value="1"/>
</dbReference>
<dbReference type="RefSeq" id="WP_042344997.1">
    <property type="nucleotide sequence ID" value="NZ_CDOH01000151.1"/>
</dbReference>
<organism evidence="2 3">
    <name type="scientific">Capnocytophaga canis</name>
    <dbReference type="NCBI Taxonomy" id="1848903"/>
    <lineage>
        <taxon>Bacteria</taxon>
        <taxon>Pseudomonadati</taxon>
        <taxon>Bacteroidota</taxon>
        <taxon>Flavobacteriia</taxon>
        <taxon>Flavobacteriales</taxon>
        <taxon>Flavobacteriaceae</taxon>
        <taxon>Capnocytophaga</taxon>
    </lineage>
</organism>
<protein>
    <submittedName>
        <fullName evidence="2">Aerotolerance-related protein BatD</fullName>
    </submittedName>
</protein>
<keyword evidence="1" id="KW-1133">Transmembrane helix</keyword>
<gene>
    <name evidence="2" type="ORF">CCAND38_610018</name>
</gene>
<reference evidence="2 3" key="1">
    <citation type="submission" date="2015-01" db="EMBL/GenBank/DDBJ databases">
        <authorList>
            <person name="MANFREDI Pablo"/>
        </authorList>
    </citation>
    <scope>NUCLEOTIDE SEQUENCE [LARGE SCALE GENOMIC DNA]</scope>
    <source>
        <strain evidence="2 3">CcD38</strain>
    </source>
</reference>
<dbReference type="InterPro" id="IPR025738">
    <property type="entry name" value="BatD"/>
</dbReference>
<keyword evidence="1" id="KW-0472">Membrane</keyword>
<feature type="transmembrane region" description="Helical" evidence="1">
    <location>
        <begin position="445"/>
        <end position="462"/>
    </location>
</feature>
<proteinExistence type="predicted"/>
<sequence length="587" mass="66514">MKHRILFIISLFFSVLHSQEVEFTAKVSKDKLGVNERLRIDFTMNKNGDNFTPPDFKGFTVVMGPSQSVSDMWMNGVRTFSKSFSYTLQPTAEGKFTIQGASIDIGGKTYTTKPVEISVTKAVETPSLDKPTTDLIKDNLFLVAEVSKGNPYLNEGISVIYKLYVGGQVALNDLRVVDVPKFPNFWSQEIRMAMSQYEVDNCTYQGKNFRCVTIKKMVLYPQKTGKITLEPLSVDAVLAVPTQQRDFFGRNIMQQSVQRVSSGNRVLNVRELPEEGKPDDFSGAVGDFTFEVNATRKELNASESTQIKVQVSGNGNLKLFDLPKLTFPSSLEVYNPEQKDNVNTTLSGMRGTVEQTYTIVPQYGGKYPVGATSFSYFNPSTQKYHTVKTEDILLDIAGTPAKEIQSTGEIVKQSVQNLGNQFRFLQLNPNLQPIDQPLFFSTSAYYWWLFLPLLAIPIALFWQRFQQKRQGDVEGNKIRKANRLAKKYLSEAKQRITDKDTFYEALERAFHNYLKAKLKIETYEMSKEKISSLLQEKQVKASTLETFISLLKNCELARYSQAHSVASLEKDYELSVQVLSELDKQIK</sequence>
<evidence type="ECO:0000313" key="2">
    <source>
        <dbReference type="EMBL" id="CEN48627.1"/>
    </source>
</evidence>
<name>A0A0B7IF45_9FLAO</name>
<evidence type="ECO:0000313" key="3">
    <source>
        <dbReference type="Proteomes" id="UP000045051"/>
    </source>
</evidence>
<keyword evidence="3" id="KW-1185">Reference proteome</keyword>
<dbReference type="Pfam" id="PF13584">
    <property type="entry name" value="BatD"/>
    <property type="match status" value="2"/>
</dbReference>
<keyword evidence="1" id="KW-0812">Transmembrane</keyword>
<dbReference type="AlphaFoldDB" id="A0A0B7IF45"/>
<dbReference type="Proteomes" id="UP000045051">
    <property type="component" value="Unassembled WGS sequence"/>
</dbReference>
<evidence type="ECO:0000256" key="1">
    <source>
        <dbReference type="SAM" id="Phobius"/>
    </source>
</evidence>
<dbReference type="PANTHER" id="PTHR40940">
    <property type="entry name" value="PROTEIN BATD-RELATED"/>
    <property type="match status" value="1"/>
</dbReference>